<dbReference type="InterPro" id="IPR017972">
    <property type="entry name" value="Cyt_P450_CS"/>
</dbReference>
<evidence type="ECO:0000256" key="12">
    <source>
        <dbReference type="ARBA" id="ARBA00023033"/>
    </source>
</evidence>
<evidence type="ECO:0000256" key="11">
    <source>
        <dbReference type="ARBA" id="ARBA00023004"/>
    </source>
</evidence>
<evidence type="ECO:0000313" key="16">
    <source>
        <dbReference type="EMBL" id="KAJ3648472.1"/>
    </source>
</evidence>
<evidence type="ECO:0000256" key="9">
    <source>
        <dbReference type="ARBA" id="ARBA00022848"/>
    </source>
</evidence>
<evidence type="ECO:0000256" key="15">
    <source>
        <dbReference type="RuleBase" id="RU000461"/>
    </source>
</evidence>
<dbReference type="PANTHER" id="PTHR24291">
    <property type="entry name" value="CYTOCHROME P450 FAMILY 4"/>
    <property type="match status" value="1"/>
</dbReference>
<evidence type="ECO:0000256" key="13">
    <source>
        <dbReference type="ARBA" id="ARBA00023136"/>
    </source>
</evidence>
<keyword evidence="13" id="KW-0472">Membrane</keyword>
<dbReference type="InterPro" id="IPR050196">
    <property type="entry name" value="Cytochrome_P450_Monoox"/>
</dbReference>
<reference evidence="16" key="1">
    <citation type="journal article" date="2023" name="G3 (Bethesda)">
        <title>Whole genome assemblies of Zophobas morio and Tenebrio molitor.</title>
        <authorList>
            <person name="Kaur S."/>
            <person name="Stinson S.A."/>
            <person name="diCenzo G.C."/>
        </authorList>
    </citation>
    <scope>NUCLEOTIDE SEQUENCE</scope>
    <source>
        <strain evidence="16">QUZm001</strain>
    </source>
</reference>
<evidence type="ECO:0000256" key="14">
    <source>
        <dbReference type="PIRSR" id="PIRSR602403-1"/>
    </source>
</evidence>
<evidence type="ECO:0000256" key="5">
    <source>
        <dbReference type="ARBA" id="ARBA00010617"/>
    </source>
</evidence>
<evidence type="ECO:0000256" key="4">
    <source>
        <dbReference type="ARBA" id="ARBA00004406"/>
    </source>
</evidence>
<evidence type="ECO:0000256" key="2">
    <source>
        <dbReference type="ARBA" id="ARBA00003690"/>
    </source>
</evidence>
<dbReference type="PANTHER" id="PTHR24291:SF189">
    <property type="entry name" value="CYTOCHROME P450 4C3-RELATED"/>
    <property type="match status" value="1"/>
</dbReference>
<keyword evidence="10 15" id="KW-0560">Oxidoreductase</keyword>
<keyword evidence="12 15" id="KW-0503">Monooxygenase</keyword>
<keyword evidence="17" id="KW-1185">Reference proteome</keyword>
<accession>A0AA38MA48</accession>
<dbReference type="InterPro" id="IPR002403">
    <property type="entry name" value="Cyt_P450_E_grp-IV"/>
</dbReference>
<feature type="binding site" description="axial binding residue" evidence="14">
    <location>
        <position position="451"/>
    </location>
    <ligand>
        <name>heme</name>
        <dbReference type="ChEBI" id="CHEBI:30413"/>
    </ligand>
    <ligandPart>
        <name>Fe</name>
        <dbReference type="ChEBI" id="CHEBI:18248"/>
    </ligandPart>
</feature>
<dbReference type="AlphaFoldDB" id="A0AA38MA48"/>
<evidence type="ECO:0000256" key="1">
    <source>
        <dbReference type="ARBA" id="ARBA00001971"/>
    </source>
</evidence>
<dbReference type="InterPro" id="IPR036396">
    <property type="entry name" value="Cyt_P450_sf"/>
</dbReference>
<dbReference type="EMBL" id="JALNTZ010000006">
    <property type="protein sequence ID" value="KAJ3648472.1"/>
    <property type="molecule type" value="Genomic_DNA"/>
</dbReference>
<proteinExistence type="inferred from homology"/>
<dbReference type="PRINTS" id="PR00465">
    <property type="entry name" value="EP450IV"/>
</dbReference>
<gene>
    <name evidence="16" type="ORF">Zmor_020273</name>
</gene>
<comment type="caution">
    <text evidence="16">The sequence shown here is derived from an EMBL/GenBank/DDBJ whole genome shotgun (WGS) entry which is preliminary data.</text>
</comment>
<dbReference type="GO" id="GO:0004497">
    <property type="term" value="F:monooxygenase activity"/>
    <property type="evidence" value="ECO:0007669"/>
    <property type="project" value="UniProtKB-KW"/>
</dbReference>
<comment type="subcellular location">
    <subcellularLocation>
        <location evidence="4">Endoplasmic reticulum membrane</location>
        <topology evidence="4">Peripheral membrane protein</topology>
    </subcellularLocation>
    <subcellularLocation>
        <location evidence="3">Microsome membrane</location>
        <topology evidence="3">Peripheral membrane protein</topology>
    </subcellularLocation>
</comment>
<dbReference type="Proteomes" id="UP001168821">
    <property type="component" value="Unassembled WGS sequence"/>
</dbReference>
<sequence length="505" mass="58608">MSISLSHFILLLLILYLINKTYALYIYLKNYIIVQKLPGPPRGGIIMGNIAGFGNTAEAVFQNLIKAAKEFYPIFSVHAVHITTVFVLSPDDCELILSNPIHNEKGFFYKLTHKWLRFGLLTSFGTKWQTRRKILTPAFHFSILQQFVSVFNEQAEQLVETLSEECNKSYVKVNSVLTQFTLKTISETAMGTKLEFKNKKDQGYKKAVHDIGKILAYRVIHPWCFEEIGNLLFNSSFFKERKTVKILHEFTKAVIEEKEKNFVDAELPKDEHDVYKGKRRLAMLDLLLSAKKNERIIDNEGIREEVDTFMFEGHDTITTALSFMLMLLANNKDVQERIYSELVEIFGDLNKKPTYNELQNLKYLERCIKESLRLYPSVFFIARNLGEDLKTTSGYLLPKGTQVVMYIYTLHRNPDLYPDPEKFDPDRFLSENCQHRHPYAYIPFSAGSRNCIGQKFAILEMKVVLCAILRKFFLEPIDTPQTIVPIVDIILRTKDEIKVKFVPRY</sequence>
<dbReference type="InterPro" id="IPR001128">
    <property type="entry name" value="Cyt_P450"/>
</dbReference>
<evidence type="ECO:0000256" key="3">
    <source>
        <dbReference type="ARBA" id="ARBA00004174"/>
    </source>
</evidence>
<keyword evidence="6 14" id="KW-0349">Heme</keyword>
<dbReference type="GO" id="GO:0016705">
    <property type="term" value="F:oxidoreductase activity, acting on paired donors, with incorporation or reduction of molecular oxygen"/>
    <property type="evidence" value="ECO:0007669"/>
    <property type="project" value="InterPro"/>
</dbReference>
<protein>
    <recommendedName>
        <fullName evidence="18">Cytochrome P450</fullName>
    </recommendedName>
</protein>
<dbReference type="GO" id="GO:0005506">
    <property type="term" value="F:iron ion binding"/>
    <property type="evidence" value="ECO:0007669"/>
    <property type="project" value="InterPro"/>
</dbReference>
<evidence type="ECO:0000256" key="7">
    <source>
        <dbReference type="ARBA" id="ARBA00022723"/>
    </source>
</evidence>
<dbReference type="Gene3D" id="1.10.630.10">
    <property type="entry name" value="Cytochrome P450"/>
    <property type="match status" value="1"/>
</dbReference>
<evidence type="ECO:0000256" key="8">
    <source>
        <dbReference type="ARBA" id="ARBA00022824"/>
    </source>
</evidence>
<organism evidence="16 17">
    <name type="scientific">Zophobas morio</name>
    <dbReference type="NCBI Taxonomy" id="2755281"/>
    <lineage>
        <taxon>Eukaryota</taxon>
        <taxon>Metazoa</taxon>
        <taxon>Ecdysozoa</taxon>
        <taxon>Arthropoda</taxon>
        <taxon>Hexapoda</taxon>
        <taxon>Insecta</taxon>
        <taxon>Pterygota</taxon>
        <taxon>Neoptera</taxon>
        <taxon>Endopterygota</taxon>
        <taxon>Coleoptera</taxon>
        <taxon>Polyphaga</taxon>
        <taxon>Cucujiformia</taxon>
        <taxon>Tenebrionidae</taxon>
        <taxon>Zophobas</taxon>
    </lineage>
</organism>
<keyword evidence="11 14" id="KW-0408">Iron</keyword>
<dbReference type="GO" id="GO:0005789">
    <property type="term" value="C:endoplasmic reticulum membrane"/>
    <property type="evidence" value="ECO:0007669"/>
    <property type="project" value="UniProtKB-SubCell"/>
</dbReference>
<comment type="function">
    <text evidence="2">May be involved in the metabolism of insect hormones and in the breakdown of synthetic insecticides.</text>
</comment>
<evidence type="ECO:0000313" key="17">
    <source>
        <dbReference type="Proteomes" id="UP001168821"/>
    </source>
</evidence>
<dbReference type="Pfam" id="PF00067">
    <property type="entry name" value="p450"/>
    <property type="match status" value="1"/>
</dbReference>
<keyword evidence="7 14" id="KW-0479">Metal-binding</keyword>
<evidence type="ECO:0000256" key="10">
    <source>
        <dbReference type="ARBA" id="ARBA00023002"/>
    </source>
</evidence>
<evidence type="ECO:0000256" key="6">
    <source>
        <dbReference type="ARBA" id="ARBA00022617"/>
    </source>
</evidence>
<comment type="cofactor">
    <cofactor evidence="1 14">
        <name>heme</name>
        <dbReference type="ChEBI" id="CHEBI:30413"/>
    </cofactor>
</comment>
<dbReference type="SUPFAM" id="SSF48264">
    <property type="entry name" value="Cytochrome P450"/>
    <property type="match status" value="1"/>
</dbReference>
<evidence type="ECO:0008006" key="18">
    <source>
        <dbReference type="Google" id="ProtNLM"/>
    </source>
</evidence>
<dbReference type="CDD" id="cd20628">
    <property type="entry name" value="CYP4"/>
    <property type="match status" value="1"/>
</dbReference>
<name>A0AA38MA48_9CUCU</name>
<comment type="similarity">
    <text evidence="5 15">Belongs to the cytochrome P450 family.</text>
</comment>
<dbReference type="PROSITE" id="PS00086">
    <property type="entry name" value="CYTOCHROME_P450"/>
    <property type="match status" value="1"/>
</dbReference>
<dbReference type="GO" id="GO:0020037">
    <property type="term" value="F:heme binding"/>
    <property type="evidence" value="ECO:0007669"/>
    <property type="project" value="InterPro"/>
</dbReference>
<dbReference type="PRINTS" id="PR00385">
    <property type="entry name" value="P450"/>
</dbReference>
<keyword evidence="9" id="KW-0492">Microsome</keyword>
<keyword evidence="8" id="KW-0256">Endoplasmic reticulum</keyword>